<name>A0A0D6LJC8_9BILA</name>
<organism evidence="1 2">
    <name type="scientific">Ancylostoma ceylanicum</name>
    <dbReference type="NCBI Taxonomy" id="53326"/>
    <lineage>
        <taxon>Eukaryota</taxon>
        <taxon>Metazoa</taxon>
        <taxon>Ecdysozoa</taxon>
        <taxon>Nematoda</taxon>
        <taxon>Chromadorea</taxon>
        <taxon>Rhabditida</taxon>
        <taxon>Rhabditina</taxon>
        <taxon>Rhabditomorpha</taxon>
        <taxon>Strongyloidea</taxon>
        <taxon>Ancylostomatidae</taxon>
        <taxon>Ancylostomatinae</taxon>
        <taxon>Ancylostoma</taxon>
    </lineage>
</organism>
<sequence length="157" mass="17163">MAACECLAEPPVFHLPPPPDLSLIWHLISDEPYEAESTNLQPLRGISDDEEKSGGESLARALRANRLRVEPVHLHLRRLLPDPTGSADQPLTRAHLAHRSSYPPITMHIGDLQDTKMSCPTSKAAQRALNSAQLSARICELSLLIANSVTQPEPGAR</sequence>
<dbReference type="AlphaFoldDB" id="A0A0D6LJC8"/>
<reference evidence="1 2" key="1">
    <citation type="submission" date="2013-05" db="EMBL/GenBank/DDBJ databases">
        <title>Draft genome of the parasitic nematode Anyclostoma ceylanicum.</title>
        <authorList>
            <person name="Mitreva M."/>
        </authorList>
    </citation>
    <scope>NUCLEOTIDE SEQUENCE [LARGE SCALE GENOMIC DNA]</scope>
</reference>
<dbReference type="Proteomes" id="UP000054495">
    <property type="component" value="Unassembled WGS sequence"/>
</dbReference>
<proteinExistence type="predicted"/>
<evidence type="ECO:0000313" key="1">
    <source>
        <dbReference type="EMBL" id="EPB71283.1"/>
    </source>
</evidence>
<accession>A0A0D6LJC8</accession>
<protein>
    <submittedName>
        <fullName evidence="1">Uncharacterized protein</fullName>
    </submittedName>
</protein>
<dbReference type="EMBL" id="KE125123">
    <property type="protein sequence ID" value="EPB71283.1"/>
    <property type="molecule type" value="Genomic_DNA"/>
</dbReference>
<keyword evidence="2" id="KW-1185">Reference proteome</keyword>
<gene>
    <name evidence="1" type="ORF">ANCCEY_09616</name>
</gene>
<evidence type="ECO:0000313" key="2">
    <source>
        <dbReference type="Proteomes" id="UP000054495"/>
    </source>
</evidence>